<dbReference type="Pfam" id="PF02096">
    <property type="entry name" value="60KD_IMP"/>
    <property type="match status" value="1"/>
</dbReference>
<evidence type="ECO:0000256" key="12">
    <source>
        <dbReference type="ARBA" id="ARBA00033342"/>
    </source>
</evidence>
<gene>
    <name evidence="13" type="primary">yidC</name>
    <name evidence="16" type="ORF">DJ021_08895</name>
</gene>
<evidence type="ECO:0000256" key="1">
    <source>
        <dbReference type="ARBA" id="ARBA00004429"/>
    </source>
</evidence>
<dbReference type="RefSeq" id="WP_111457206.1">
    <property type="nucleotide sequence ID" value="NZ_QFYP01000001.1"/>
</dbReference>
<feature type="domain" description="Membrane insertase YidC/Oxa/ALB C-terminal" evidence="14">
    <location>
        <begin position="370"/>
        <end position="577"/>
    </location>
</feature>
<evidence type="ECO:0000259" key="14">
    <source>
        <dbReference type="Pfam" id="PF02096"/>
    </source>
</evidence>
<sequence length="600" mass="65955">MQEDSSRNTIIFLVCALGLFIVYQMFVLEPAQKRRQAELAAARPAATAQQAQRPGAPVLNVPPAVTRAAALAASPRVPIVTPALKGSISLKGARIDDLYLTQYRETVDRNSPPVELLRPEGAPHAWFAEMGWTGANVPGLPTSDTVWTLAQGSTLSPGQPVVLTYANGQGLTFSRRIDVDDRFMFTITDTVANNSAAPVTLAPYGSIQRQGMPVASAGSQVVHEGAVGALGEDKPTLKLIKYKKWAKDGATGPIASKGGWVGITDKYWLAALIPNQGEALQGQFRDTKAGGLDIFDANFVGAARAVGPGQQVTETTHFFGGAKTVPVLQSYQDKLGIPRFDSAVDWGMFWFFTRPIFTFLQYIYSHVGSFGVAILVLTVAVRLLFFPIANKQYESMTKMKKVQPQMEELRKRYKDDPAKQQQEIMALYQREKVNPVAGCLPLLLQIPVFFALYKVLSVTIEMRHAPFLGWIRDLSARDPTTVWNLFGAIPWNPAHAPLIGGLLDTSLHIGILPLIYGVSMWLSTTMNPPAPDPTQQRIFQLMPVIFTFIMAPFAVGLLIYWTWTNVLSILQQYVIMRRFKVDNPIDRIIGKLTGRAKAAG</sequence>
<dbReference type="InterPro" id="IPR001708">
    <property type="entry name" value="YidC/ALB3/OXA1/COX18"/>
</dbReference>
<keyword evidence="9 13" id="KW-0472">Membrane</keyword>
<keyword evidence="4 13" id="KW-0813">Transport</keyword>
<comment type="function">
    <text evidence="13">Required for the insertion and/or proper folding and/or complex formation of integral membrane proteins into the membrane. Involved in integration of membrane proteins that insert both dependently and independently of the Sec translocase complex, as well as at least some lipoproteins. Aids folding of multispanning membrane proteins.</text>
</comment>
<dbReference type="PRINTS" id="PR01900">
    <property type="entry name" value="YIDCPROTEIN"/>
</dbReference>
<feature type="transmembrane region" description="Helical" evidence="13">
    <location>
        <begin position="538"/>
        <end position="563"/>
    </location>
</feature>
<dbReference type="CDD" id="cd20070">
    <property type="entry name" value="5TM_YidC_Alb3"/>
    <property type="match status" value="1"/>
</dbReference>
<dbReference type="Gene3D" id="2.70.98.90">
    <property type="match status" value="1"/>
</dbReference>
<keyword evidence="7 13" id="KW-0653">Protein transport</keyword>
<dbReference type="CDD" id="cd19961">
    <property type="entry name" value="EcYidC-like_peri"/>
    <property type="match status" value="1"/>
</dbReference>
<evidence type="ECO:0000256" key="11">
    <source>
        <dbReference type="ARBA" id="ARBA00033245"/>
    </source>
</evidence>
<dbReference type="EMBL" id="QFYP01000001">
    <property type="protein sequence ID" value="RAK59913.1"/>
    <property type="molecule type" value="Genomic_DNA"/>
</dbReference>
<dbReference type="NCBIfam" id="TIGR03593">
    <property type="entry name" value="yidC_nterm"/>
    <property type="match status" value="1"/>
</dbReference>
<evidence type="ECO:0000256" key="2">
    <source>
        <dbReference type="ARBA" id="ARBA00010527"/>
    </source>
</evidence>
<dbReference type="PANTHER" id="PTHR12428:SF65">
    <property type="entry name" value="CYTOCHROME C OXIDASE ASSEMBLY PROTEIN COX18, MITOCHONDRIAL"/>
    <property type="match status" value="1"/>
</dbReference>
<dbReference type="GO" id="GO:0005886">
    <property type="term" value="C:plasma membrane"/>
    <property type="evidence" value="ECO:0007669"/>
    <property type="project" value="UniProtKB-SubCell"/>
</dbReference>
<feature type="transmembrane region" description="Helical" evidence="13">
    <location>
        <begin position="6"/>
        <end position="26"/>
    </location>
</feature>
<evidence type="ECO:0000256" key="9">
    <source>
        <dbReference type="ARBA" id="ARBA00023136"/>
    </source>
</evidence>
<dbReference type="GO" id="GO:0015031">
    <property type="term" value="P:protein transport"/>
    <property type="evidence" value="ECO:0007669"/>
    <property type="project" value="UniProtKB-KW"/>
</dbReference>
<feature type="transmembrane region" description="Helical" evidence="13">
    <location>
        <begin position="370"/>
        <end position="389"/>
    </location>
</feature>
<dbReference type="Proteomes" id="UP000249842">
    <property type="component" value="Unassembled WGS sequence"/>
</dbReference>
<comment type="subcellular location">
    <subcellularLocation>
        <location evidence="1">Cell inner membrane</location>
        <topology evidence="1">Multi-pass membrane protein</topology>
    </subcellularLocation>
    <subcellularLocation>
        <location evidence="13">Cell membrane</location>
        <topology evidence="13">Multi-pass membrane protein</topology>
    </subcellularLocation>
</comment>
<dbReference type="GO" id="GO:0051205">
    <property type="term" value="P:protein insertion into membrane"/>
    <property type="evidence" value="ECO:0007669"/>
    <property type="project" value="TreeGrafter"/>
</dbReference>
<protein>
    <recommendedName>
        <fullName evidence="3 13">Membrane protein insertase YidC</fullName>
    </recommendedName>
    <alternativeName>
        <fullName evidence="12 13">Foldase YidC</fullName>
    </alternativeName>
    <alternativeName>
        <fullName evidence="11 13">Membrane integrase YidC</fullName>
    </alternativeName>
    <alternativeName>
        <fullName evidence="13">Membrane protein YidC</fullName>
    </alternativeName>
</protein>
<evidence type="ECO:0000259" key="15">
    <source>
        <dbReference type="Pfam" id="PF14849"/>
    </source>
</evidence>
<evidence type="ECO:0000313" key="17">
    <source>
        <dbReference type="Proteomes" id="UP000249842"/>
    </source>
</evidence>
<keyword evidence="17" id="KW-1185">Reference proteome</keyword>
<evidence type="ECO:0000256" key="10">
    <source>
        <dbReference type="ARBA" id="ARBA00023186"/>
    </source>
</evidence>
<dbReference type="GO" id="GO:0032977">
    <property type="term" value="F:membrane insertase activity"/>
    <property type="evidence" value="ECO:0007669"/>
    <property type="project" value="InterPro"/>
</dbReference>
<evidence type="ECO:0000256" key="7">
    <source>
        <dbReference type="ARBA" id="ARBA00022927"/>
    </source>
</evidence>
<evidence type="ECO:0000256" key="6">
    <source>
        <dbReference type="ARBA" id="ARBA00022692"/>
    </source>
</evidence>
<keyword evidence="6 13" id="KW-0812">Transmembrane</keyword>
<evidence type="ECO:0000256" key="3">
    <source>
        <dbReference type="ARBA" id="ARBA00015325"/>
    </source>
</evidence>
<dbReference type="InterPro" id="IPR047196">
    <property type="entry name" value="YidC_ALB_C"/>
</dbReference>
<dbReference type="Pfam" id="PF14849">
    <property type="entry name" value="YidC_periplas"/>
    <property type="match status" value="1"/>
</dbReference>
<keyword evidence="5 13" id="KW-1003">Cell membrane</keyword>
<feature type="domain" description="Membrane insertase YidC N-terminal" evidence="15">
    <location>
        <begin position="76"/>
        <end position="358"/>
    </location>
</feature>
<evidence type="ECO:0000256" key="5">
    <source>
        <dbReference type="ARBA" id="ARBA00022475"/>
    </source>
</evidence>
<name>A0A328AYA8_9CAUL</name>
<reference evidence="17" key="1">
    <citation type="submission" date="2018-05" db="EMBL/GenBank/DDBJ databases">
        <authorList>
            <person name="Li X."/>
        </authorList>
    </citation>
    <scope>NUCLEOTIDE SEQUENCE [LARGE SCALE GENOMIC DNA]</scope>
    <source>
        <strain evidence="17">HKS-05</strain>
    </source>
</reference>
<dbReference type="InterPro" id="IPR019998">
    <property type="entry name" value="Membr_insert_YidC"/>
</dbReference>
<dbReference type="InterPro" id="IPR038221">
    <property type="entry name" value="YidC_periplasmic_sf"/>
</dbReference>
<dbReference type="NCBIfam" id="NF002353">
    <property type="entry name" value="PRK01318.1-4"/>
    <property type="match status" value="1"/>
</dbReference>
<feature type="transmembrane region" description="Helical" evidence="13">
    <location>
        <begin position="433"/>
        <end position="453"/>
    </location>
</feature>
<dbReference type="NCBIfam" id="TIGR03592">
    <property type="entry name" value="yidC_oxa1_cterm"/>
    <property type="match status" value="1"/>
</dbReference>
<evidence type="ECO:0000313" key="16">
    <source>
        <dbReference type="EMBL" id="RAK59913.1"/>
    </source>
</evidence>
<proteinExistence type="inferred from homology"/>
<dbReference type="AlphaFoldDB" id="A0A328AYA8"/>
<feature type="transmembrane region" description="Helical" evidence="13">
    <location>
        <begin position="507"/>
        <end position="526"/>
    </location>
</feature>
<dbReference type="PRINTS" id="PR00701">
    <property type="entry name" value="60KDINNERMP"/>
</dbReference>
<dbReference type="PANTHER" id="PTHR12428">
    <property type="entry name" value="OXA1"/>
    <property type="match status" value="1"/>
</dbReference>
<dbReference type="InterPro" id="IPR028055">
    <property type="entry name" value="YidC/Oxa/ALB_C"/>
</dbReference>
<accession>A0A328AYA8</accession>
<evidence type="ECO:0000256" key="4">
    <source>
        <dbReference type="ARBA" id="ARBA00022448"/>
    </source>
</evidence>
<evidence type="ECO:0000256" key="13">
    <source>
        <dbReference type="HAMAP-Rule" id="MF_01810"/>
    </source>
</evidence>
<keyword evidence="10 13" id="KW-0143">Chaperone</keyword>
<comment type="subunit">
    <text evidence="13">Interacts with the Sec translocase complex via SecD. Specifically interacts with transmembrane segments of nascent integral membrane proteins during membrane integration.</text>
</comment>
<comment type="caution">
    <text evidence="16">The sequence shown here is derived from an EMBL/GenBank/DDBJ whole genome shotgun (WGS) entry which is preliminary data.</text>
</comment>
<evidence type="ECO:0000256" key="8">
    <source>
        <dbReference type="ARBA" id="ARBA00022989"/>
    </source>
</evidence>
<comment type="similarity">
    <text evidence="2 13">Belongs to the OXA1/ALB3/YidC family. Type 1 subfamily.</text>
</comment>
<dbReference type="OrthoDB" id="9780552at2"/>
<organism evidence="16 17">
    <name type="scientific">Phenylobacterium hankyongense</name>
    <dbReference type="NCBI Taxonomy" id="1813876"/>
    <lineage>
        <taxon>Bacteria</taxon>
        <taxon>Pseudomonadati</taxon>
        <taxon>Pseudomonadota</taxon>
        <taxon>Alphaproteobacteria</taxon>
        <taxon>Caulobacterales</taxon>
        <taxon>Caulobacteraceae</taxon>
        <taxon>Phenylobacterium</taxon>
    </lineage>
</organism>
<keyword evidence="8 13" id="KW-1133">Transmembrane helix</keyword>
<dbReference type="HAMAP" id="MF_01810">
    <property type="entry name" value="YidC_type1"/>
    <property type="match status" value="1"/>
</dbReference>
<dbReference type="InterPro" id="IPR028053">
    <property type="entry name" value="Membr_insert_YidC_N"/>
</dbReference>